<gene>
    <name evidence="1" type="ORF">HYDPIDRAFT_53904</name>
</gene>
<accession>A0A0C2KJH5</accession>
<protein>
    <submittedName>
        <fullName evidence="1">Uncharacterized protein</fullName>
    </submittedName>
</protein>
<dbReference type="HOGENOM" id="CLU_006344_14_1_1"/>
<reference evidence="1 2" key="1">
    <citation type="submission" date="2014-04" db="EMBL/GenBank/DDBJ databases">
        <title>Evolutionary Origins and Diversification of the Mycorrhizal Mutualists.</title>
        <authorList>
            <consortium name="DOE Joint Genome Institute"/>
            <consortium name="Mycorrhizal Genomics Consortium"/>
            <person name="Kohler A."/>
            <person name="Kuo A."/>
            <person name="Nagy L.G."/>
            <person name="Floudas D."/>
            <person name="Copeland A."/>
            <person name="Barry K.W."/>
            <person name="Cichocki N."/>
            <person name="Veneault-Fourrey C."/>
            <person name="LaButti K."/>
            <person name="Lindquist E.A."/>
            <person name="Lipzen A."/>
            <person name="Lundell T."/>
            <person name="Morin E."/>
            <person name="Murat C."/>
            <person name="Riley R."/>
            <person name="Ohm R."/>
            <person name="Sun H."/>
            <person name="Tunlid A."/>
            <person name="Henrissat B."/>
            <person name="Grigoriev I.V."/>
            <person name="Hibbett D.S."/>
            <person name="Martin F."/>
        </authorList>
    </citation>
    <scope>NUCLEOTIDE SEQUENCE [LARGE SCALE GENOMIC DNA]</scope>
    <source>
        <strain evidence="1 2">MD-312</strain>
    </source>
</reference>
<dbReference type="Proteomes" id="UP000053820">
    <property type="component" value="Unassembled WGS sequence"/>
</dbReference>
<name>A0A0C2KJH5_9AGAM</name>
<dbReference type="Pfam" id="PF18759">
    <property type="entry name" value="Plavaka"/>
    <property type="match status" value="1"/>
</dbReference>
<evidence type="ECO:0000313" key="1">
    <source>
        <dbReference type="EMBL" id="KIJ57542.1"/>
    </source>
</evidence>
<evidence type="ECO:0000313" key="2">
    <source>
        <dbReference type="Proteomes" id="UP000053820"/>
    </source>
</evidence>
<proteinExistence type="predicted"/>
<feature type="non-terminal residue" evidence="1">
    <location>
        <position position="435"/>
    </location>
</feature>
<organism evidence="1 2">
    <name type="scientific">Hydnomerulius pinastri MD-312</name>
    <dbReference type="NCBI Taxonomy" id="994086"/>
    <lineage>
        <taxon>Eukaryota</taxon>
        <taxon>Fungi</taxon>
        <taxon>Dikarya</taxon>
        <taxon>Basidiomycota</taxon>
        <taxon>Agaricomycotina</taxon>
        <taxon>Agaricomycetes</taxon>
        <taxon>Agaricomycetidae</taxon>
        <taxon>Boletales</taxon>
        <taxon>Boletales incertae sedis</taxon>
        <taxon>Leucogyrophana</taxon>
    </lineage>
</organism>
<feature type="non-terminal residue" evidence="1">
    <location>
        <position position="1"/>
    </location>
</feature>
<keyword evidence="2" id="KW-1185">Reference proteome</keyword>
<sequence>RHLFHTSLKAILETIRPAMSQPKVKLCPDGHYRHAIFGIGPYIADYPEQVLLTCIVQGWCPVCLADRRDLDGSHDAGPRTHEHCKMLMQAFASEVLWKEYGIIDQILPFTASFPRANIHELIAPDILHQIIKGTFKEHLVAWVETYLEITWGEARAKAIMADIDKRIAAAPPFPGLQRFPEGRKFKQWTGDDSKALMKVFLPAIAGLVPDKMVQAISAFMDFCYIVRKSSLDEGDIKAMKNALGRFEEHRSIFEETGVRPNGISIPRIHSLKHYETLVQEFGAPNGLCSSITESKHIRAVKKPWRCSNHYNALGQMLLTNQRLDKLAHFQADHAAEGKPASIGINMLTNIKRSLGCTTSPRHIQTLSQMGHSIGYSNLPNLVARFLYDQRNPDAEISGAYVDISRCPQFLGKGYCYTSAAATFYAPSDPCGVGGM</sequence>
<dbReference type="EMBL" id="KN840287">
    <property type="protein sequence ID" value="KIJ57542.1"/>
    <property type="molecule type" value="Genomic_DNA"/>
</dbReference>
<dbReference type="OrthoDB" id="3199698at2759"/>
<dbReference type="AlphaFoldDB" id="A0A0C2KJH5"/>
<dbReference type="InterPro" id="IPR041078">
    <property type="entry name" value="Plavaka"/>
</dbReference>